<dbReference type="InterPro" id="IPR050982">
    <property type="entry name" value="Auxin_biosynth/cation_transpt"/>
</dbReference>
<dbReference type="SUPFAM" id="SSF54427">
    <property type="entry name" value="NTF2-like"/>
    <property type="match status" value="1"/>
</dbReference>
<accession>A0AAW0CC64</accession>
<dbReference type="Gene3D" id="3.10.450.50">
    <property type="match status" value="1"/>
</dbReference>
<dbReference type="InterPro" id="IPR036188">
    <property type="entry name" value="FAD/NAD-bd_sf"/>
</dbReference>
<proteinExistence type="predicted"/>
<dbReference type="PRINTS" id="PR00469">
    <property type="entry name" value="PNDRDTASEII"/>
</dbReference>
<comment type="caution">
    <text evidence="2">The sequence shown here is derived from an EMBL/GenBank/DDBJ whole genome shotgun (WGS) entry which is preliminary data.</text>
</comment>
<dbReference type="Proteomes" id="UP001383192">
    <property type="component" value="Unassembled WGS sequence"/>
</dbReference>
<evidence type="ECO:0000313" key="2">
    <source>
        <dbReference type="EMBL" id="KAK7037595.1"/>
    </source>
</evidence>
<evidence type="ECO:0000313" key="3">
    <source>
        <dbReference type="Proteomes" id="UP001383192"/>
    </source>
</evidence>
<keyword evidence="3" id="KW-1185">Reference proteome</keyword>
<reference evidence="2 3" key="1">
    <citation type="submission" date="2024-01" db="EMBL/GenBank/DDBJ databases">
        <title>A draft genome for a cacao thread blight-causing isolate of Paramarasmius palmivorus.</title>
        <authorList>
            <person name="Baruah I.K."/>
            <person name="Bukari Y."/>
            <person name="Amoako-Attah I."/>
            <person name="Meinhardt L.W."/>
            <person name="Bailey B.A."/>
            <person name="Cohen S.P."/>
        </authorList>
    </citation>
    <scope>NUCLEOTIDE SEQUENCE [LARGE SCALE GENOMIC DNA]</scope>
    <source>
        <strain evidence="2 3">GH-12</strain>
    </source>
</reference>
<sequence>MEASESWTFRIPTLDRLQASLPEPLDAAQIAKDWFHAFTERIHDADATLQLLCPDALWRDLLAFTWDMRTFVGQDKIRPFLKDRVAGSSFDRSEMTSFVQLQKPFPDLAWIVAIFRFEVEAGGCCGVFRLVPTASGAWKAFTIFTSLDNLRGFPYEVGALRRSNVVPGIRWSQHRREEVDCRDSDPVVLIVGAGQSALSLAARLKYLKVHTLMIEKDARVGDSWRRRYDSLCLHFPMADWLENYVNTLELNVWTSTTVLDAAQAQDNTWNIRVQRSDNSIRNLRVRHLVMATGVGDNVPNIPEIPGSGIYKGQVMHSIYYKSPQEFIGKRVTVIGAGNSAHDICSDLAREGIDVTMFQRGSTFVMNMDKHWKFLGGALYREDGPPTHIADCLSQSMPHLLQAGGIAQRATKAILKSQSDTVEKLKERGFRVGSGVKEAGVLLQIKERGGGHCFDTGSCQLIIDGKIKVKSDSQIRSFYEEGIEFDNGSRLESDIVIYATGTGDMRQSIRQICGDKVADECPPLIGVNDEGEMNWYRQLSRIGLWYMVGPFALNRFYSNFLALQIKAMEENVMGARYSMDL</sequence>
<dbReference type="AlphaFoldDB" id="A0AAW0CC64"/>
<dbReference type="Pfam" id="PF13738">
    <property type="entry name" value="Pyr_redox_3"/>
    <property type="match status" value="1"/>
</dbReference>
<dbReference type="SUPFAM" id="SSF51905">
    <property type="entry name" value="FAD/NAD(P)-binding domain"/>
    <property type="match status" value="2"/>
</dbReference>
<dbReference type="Gene3D" id="3.50.50.60">
    <property type="entry name" value="FAD/NAD(P)-binding domain"/>
    <property type="match status" value="1"/>
</dbReference>
<evidence type="ECO:0008006" key="4">
    <source>
        <dbReference type="Google" id="ProtNLM"/>
    </source>
</evidence>
<gene>
    <name evidence="2" type="ORF">VNI00_011087</name>
</gene>
<protein>
    <recommendedName>
        <fullName evidence="4">Flavin-containing monooxygenase</fullName>
    </recommendedName>
</protein>
<dbReference type="PANTHER" id="PTHR43539:SF26">
    <property type="entry name" value="MONOOXYGENASE, PUTATIVE-RELATED"/>
    <property type="match status" value="1"/>
</dbReference>
<dbReference type="GO" id="GO:0004497">
    <property type="term" value="F:monooxygenase activity"/>
    <property type="evidence" value="ECO:0007669"/>
    <property type="project" value="TreeGrafter"/>
</dbReference>
<keyword evidence="1" id="KW-0560">Oxidoreductase</keyword>
<organism evidence="2 3">
    <name type="scientific">Paramarasmius palmivorus</name>
    <dbReference type="NCBI Taxonomy" id="297713"/>
    <lineage>
        <taxon>Eukaryota</taxon>
        <taxon>Fungi</taxon>
        <taxon>Dikarya</taxon>
        <taxon>Basidiomycota</taxon>
        <taxon>Agaricomycotina</taxon>
        <taxon>Agaricomycetes</taxon>
        <taxon>Agaricomycetidae</taxon>
        <taxon>Agaricales</taxon>
        <taxon>Marasmiineae</taxon>
        <taxon>Marasmiaceae</taxon>
        <taxon>Paramarasmius</taxon>
    </lineage>
</organism>
<dbReference type="EMBL" id="JAYKXP010000046">
    <property type="protein sequence ID" value="KAK7037595.1"/>
    <property type="molecule type" value="Genomic_DNA"/>
</dbReference>
<name>A0AAW0CC64_9AGAR</name>
<dbReference type="PANTHER" id="PTHR43539">
    <property type="entry name" value="FLAVIN-BINDING MONOOXYGENASE-LIKE PROTEIN (AFU_ORTHOLOGUE AFUA_4G09220)"/>
    <property type="match status" value="1"/>
</dbReference>
<dbReference type="GO" id="GO:0050660">
    <property type="term" value="F:flavin adenine dinucleotide binding"/>
    <property type="evidence" value="ECO:0007669"/>
    <property type="project" value="TreeGrafter"/>
</dbReference>
<dbReference type="InterPro" id="IPR032710">
    <property type="entry name" value="NTF2-like_dom_sf"/>
</dbReference>
<evidence type="ECO:0000256" key="1">
    <source>
        <dbReference type="ARBA" id="ARBA00023002"/>
    </source>
</evidence>